<feature type="chain" id="PRO_5046033913" evidence="1">
    <location>
        <begin position="22"/>
        <end position="190"/>
    </location>
</feature>
<evidence type="ECO:0000313" key="3">
    <source>
        <dbReference type="Proteomes" id="UP001165366"/>
    </source>
</evidence>
<reference evidence="2" key="1">
    <citation type="submission" date="2022-01" db="EMBL/GenBank/DDBJ databases">
        <authorList>
            <person name="Wang Y."/>
        </authorList>
    </citation>
    <scope>NUCLEOTIDE SEQUENCE</scope>
    <source>
        <strain evidence="2">WB101</strain>
    </source>
</reference>
<reference evidence="2" key="2">
    <citation type="submission" date="2024-05" db="EMBL/GenBank/DDBJ databases">
        <title>Rhodohalobacter halophilus gen. nov., sp. nov., a moderately halophilic member of the family Balneolaceae.</title>
        <authorList>
            <person name="Xia J."/>
        </authorList>
    </citation>
    <scope>NUCLEOTIDE SEQUENCE</scope>
    <source>
        <strain evidence="2">WB101</strain>
    </source>
</reference>
<evidence type="ECO:0000313" key="2">
    <source>
        <dbReference type="EMBL" id="MCG2587414.1"/>
    </source>
</evidence>
<proteinExistence type="predicted"/>
<dbReference type="Proteomes" id="UP001165366">
    <property type="component" value="Unassembled WGS sequence"/>
</dbReference>
<evidence type="ECO:0000256" key="1">
    <source>
        <dbReference type="SAM" id="SignalP"/>
    </source>
</evidence>
<protein>
    <submittedName>
        <fullName evidence="2">Uncharacterized protein</fullName>
    </submittedName>
</protein>
<keyword evidence="3" id="KW-1185">Reference proteome</keyword>
<sequence length="190" mass="22293">MKRKLLLFVLIALSTVSIAYAQFEEPEIEKVESSERAQFESRFGDIKWTGQGLYNPTTIDRIPTIELRSRLQAVFGEPTQTIGDLINEQNFRPGKAIQFEYWFVIDGQMPLMILDLDGPFENGLVYVGASRFIDMMPQVKRTLTRMLMSDEGDPQEFDDYFYSPERQQWYLVQYKDGEFQRDMIDRPTFN</sequence>
<feature type="signal peptide" evidence="1">
    <location>
        <begin position="1"/>
        <end position="21"/>
    </location>
</feature>
<dbReference type="EMBL" id="JAKLWS010000002">
    <property type="protein sequence ID" value="MCG2587414.1"/>
    <property type="molecule type" value="Genomic_DNA"/>
</dbReference>
<keyword evidence="1" id="KW-0732">Signal</keyword>
<accession>A0ABS9K978</accession>
<name>A0ABS9K978_9BACT</name>
<dbReference type="RefSeq" id="WP_237852258.1">
    <property type="nucleotide sequence ID" value="NZ_JAKLWS010000002.1"/>
</dbReference>
<organism evidence="2 3">
    <name type="scientific">Rhodohalobacter sulfatireducens</name>
    <dbReference type="NCBI Taxonomy" id="2911366"/>
    <lineage>
        <taxon>Bacteria</taxon>
        <taxon>Pseudomonadati</taxon>
        <taxon>Balneolota</taxon>
        <taxon>Balneolia</taxon>
        <taxon>Balneolales</taxon>
        <taxon>Balneolaceae</taxon>
        <taxon>Rhodohalobacter</taxon>
    </lineage>
</organism>
<comment type="caution">
    <text evidence="2">The sequence shown here is derived from an EMBL/GenBank/DDBJ whole genome shotgun (WGS) entry which is preliminary data.</text>
</comment>
<gene>
    <name evidence="2" type="ORF">L6773_02470</name>
</gene>